<evidence type="ECO:0000256" key="7">
    <source>
        <dbReference type="ARBA" id="ARBA00022772"/>
    </source>
</evidence>
<evidence type="ECO:0000256" key="4">
    <source>
        <dbReference type="ARBA" id="ARBA00007983"/>
    </source>
</evidence>
<dbReference type="Pfam" id="PF01179">
    <property type="entry name" value="Cu_amine_oxid"/>
    <property type="match status" value="1"/>
</dbReference>
<dbReference type="InterPro" id="IPR049947">
    <property type="entry name" value="Cu_Am_Ox_Cu-bd"/>
</dbReference>
<comment type="cofactor">
    <cofactor evidence="3">
        <name>Zn(2+)</name>
        <dbReference type="ChEBI" id="CHEBI:29105"/>
    </cofactor>
</comment>
<dbReference type="EC" id="1.4.3.-" evidence="14"/>
<feature type="domain" description="Copper amine oxidase catalytic" evidence="16">
    <location>
        <begin position="299"/>
        <end position="718"/>
    </location>
</feature>
<dbReference type="InterPro" id="IPR049948">
    <property type="entry name" value="Cu_Am_ox_TPQ-bd"/>
</dbReference>
<dbReference type="Pfam" id="PF02727">
    <property type="entry name" value="Cu_amine_oxidN2"/>
    <property type="match status" value="1"/>
</dbReference>
<accession>A0A2A9NDH9</accession>
<comment type="subunit">
    <text evidence="5">Homodimer.</text>
</comment>
<dbReference type="Gene3D" id="2.70.98.20">
    <property type="entry name" value="Copper amine oxidase, catalytic domain"/>
    <property type="match status" value="1"/>
</dbReference>
<comment type="similarity">
    <text evidence="4 14">Belongs to the copper/topaquinone oxidase family.</text>
</comment>
<keyword evidence="6 14" id="KW-0479">Metal-binding</keyword>
<dbReference type="InterPro" id="IPR015798">
    <property type="entry name" value="Cu_amine_oxidase_C"/>
</dbReference>
<dbReference type="EMBL" id="KZ302116">
    <property type="protein sequence ID" value="PFH47354.1"/>
    <property type="molecule type" value="Genomic_DNA"/>
</dbReference>
<comment type="PTM">
    <text evidence="13 14">Topaquinone (TPQ) is generated by copper-dependent autoxidation of a specific tyrosyl residue.</text>
</comment>
<proteinExistence type="inferred from homology"/>
<evidence type="ECO:0000256" key="10">
    <source>
        <dbReference type="ARBA" id="ARBA00023211"/>
    </source>
</evidence>
<dbReference type="GO" id="GO:0005507">
    <property type="term" value="F:copper ion binding"/>
    <property type="evidence" value="ECO:0007669"/>
    <property type="project" value="InterPro"/>
</dbReference>
<feature type="active site" description="Proton acceptor" evidence="12">
    <location>
        <position position="376"/>
    </location>
</feature>
<comment type="catalytic activity">
    <reaction evidence="11">
        <text>a primary methyl amine + O2 + H2O = an aldehyde + H2O2 + NH4(+)</text>
        <dbReference type="Rhea" id="RHEA:16153"/>
        <dbReference type="ChEBI" id="CHEBI:15377"/>
        <dbReference type="ChEBI" id="CHEBI:15379"/>
        <dbReference type="ChEBI" id="CHEBI:16240"/>
        <dbReference type="ChEBI" id="CHEBI:17478"/>
        <dbReference type="ChEBI" id="CHEBI:28938"/>
        <dbReference type="ChEBI" id="CHEBI:228804"/>
        <dbReference type="EC" id="1.4.3.21"/>
    </reaction>
</comment>
<comment type="cofactor">
    <cofactor evidence="14">
        <name>Cu cation</name>
        <dbReference type="ChEBI" id="CHEBI:23378"/>
    </cofactor>
    <text evidence="14">Contains 1 topaquinone per subunit.</text>
</comment>
<dbReference type="STRING" id="703135.A0A2A9NDH9"/>
<dbReference type="InterPro" id="IPR036460">
    <property type="entry name" value="Cu_amine_oxidase_C_sf"/>
</dbReference>
<reference evidence="19 20" key="1">
    <citation type="submission" date="2014-02" db="EMBL/GenBank/DDBJ databases">
        <title>Transposable element dynamics among asymbiotic and ectomycorrhizal Amanita fungi.</title>
        <authorList>
            <consortium name="DOE Joint Genome Institute"/>
            <person name="Hess J."/>
            <person name="Skrede I."/>
            <person name="Wolfe B."/>
            <person name="LaButti K."/>
            <person name="Ohm R.A."/>
            <person name="Grigoriev I.V."/>
            <person name="Pringle A."/>
        </authorList>
    </citation>
    <scope>NUCLEOTIDE SEQUENCE [LARGE SCALE GENOMIC DNA]</scope>
    <source>
        <strain evidence="19 20">SKay4041</strain>
    </source>
</reference>
<evidence type="ECO:0000259" key="18">
    <source>
        <dbReference type="Pfam" id="PF02728"/>
    </source>
</evidence>
<dbReference type="OrthoDB" id="5379943at2759"/>
<feature type="domain" description="Copper amine oxidase N3-terminal" evidence="18">
    <location>
        <begin position="138"/>
        <end position="229"/>
    </location>
</feature>
<dbReference type="SUPFAM" id="SSF49998">
    <property type="entry name" value="Amine oxidase catalytic domain"/>
    <property type="match status" value="1"/>
</dbReference>
<keyword evidence="20" id="KW-1185">Reference proteome</keyword>
<feature type="region of interest" description="Disordered" evidence="15">
    <location>
        <begin position="1"/>
        <end position="33"/>
    </location>
</feature>
<dbReference type="InterPro" id="IPR000269">
    <property type="entry name" value="Cu_amine_oxidase"/>
</dbReference>
<evidence type="ECO:0000256" key="1">
    <source>
        <dbReference type="ARBA" id="ARBA00001935"/>
    </source>
</evidence>
<evidence type="ECO:0000313" key="19">
    <source>
        <dbReference type="EMBL" id="PFH47354.1"/>
    </source>
</evidence>
<keyword evidence="8 14" id="KW-0560">Oxidoreductase</keyword>
<evidence type="ECO:0000256" key="15">
    <source>
        <dbReference type="SAM" id="MobiDB-lite"/>
    </source>
</evidence>
<comment type="cofactor">
    <cofactor evidence="2">
        <name>Mn(2+)</name>
        <dbReference type="ChEBI" id="CHEBI:29035"/>
    </cofactor>
</comment>
<feature type="active site" description="Schiff-base intermediate with substrate; via topaquinone" evidence="12">
    <location>
        <position position="461"/>
    </location>
</feature>
<evidence type="ECO:0000256" key="13">
    <source>
        <dbReference type="PIRSR" id="PIRSR600269-51"/>
    </source>
</evidence>
<dbReference type="InterPro" id="IPR015802">
    <property type="entry name" value="Cu_amine_oxidase_N3"/>
</dbReference>
<dbReference type="PANTHER" id="PTHR10638">
    <property type="entry name" value="COPPER AMINE OXIDASE"/>
    <property type="match status" value="1"/>
</dbReference>
<comment type="cofactor">
    <cofactor evidence="1">
        <name>Cu cation</name>
        <dbReference type="ChEBI" id="CHEBI:23378"/>
    </cofactor>
</comment>
<keyword evidence="7 12" id="KW-0801">TPQ</keyword>
<evidence type="ECO:0000259" key="16">
    <source>
        <dbReference type="Pfam" id="PF01179"/>
    </source>
</evidence>
<dbReference type="PANTHER" id="PTHR10638:SF86">
    <property type="entry name" value="COPPER AMINE OXIDASE 1-RELATED"/>
    <property type="match status" value="1"/>
</dbReference>
<dbReference type="AlphaFoldDB" id="A0A2A9NDH9"/>
<dbReference type="Gene3D" id="3.10.450.40">
    <property type="match status" value="2"/>
</dbReference>
<evidence type="ECO:0000256" key="3">
    <source>
        <dbReference type="ARBA" id="ARBA00001947"/>
    </source>
</evidence>
<dbReference type="Pfam" id="PF02728">
    <property type="entry name" value="Cu_amine_oxidN3"/>
    <property type="match status" value="1"/>
</dbReference>
<evidence type="ECO:0000256" key="2">
    <source>
        <dbReference type="ARBA" id="ARBA00001936"/>
    </source>
</evidence>
<evidence type="ECO:0000256" key="9">
    <source>
        <dbReference type="ARBA" id="ARBA00023008"/>
    </source>
</evidence>
<dbReference type="Proteomes" id="UP000242287">
    <property type="component" value="Unassembled WGS sequence"/>
</dbReference>
<dbReference type="SUPFAM" id="SSF54416">
    <property type="entry name" value="Amine oxidase N-terminal region"/>
    <property type="match status" value="2"/>
</dbReference>
<dbReference type="PROSITE" id="PS01165">
    <property type="entry name" value="COPPER_AMINE_OXID_2"/>
    <property type="match status" value="1"/>
</dbReference>
<protein>
    <recommendedName>
        <fullName evidence="14">Amine oxidase</fullName>
        <ecNumber evidence="14">1.4.3.-</ecNumber>
    </recommendedName>
</protein>
<feature type="domain" description="Copper amine oxidase N2-terminal" evidence="17">
    <location>
        <begin position="29"/>
        <end position="102"/>
    </location>
</feature>
<keyword evidence="10" id="KW-0464">Manganese</keyword>
<dbReference type="GO" id="GO:0008131">
    <property type="term" value="F:primary methylamine oxidase activity"/>
    <property type="evidence" value="ECO:0007669"/>
    <property type="project" value="UniProtKB-EC"/>
</dbReference>
<evidence type="ECO:0000313" key="20">
    <source>
        <dbReference type="Proteomes" id="UP000242287"/>
    </source>
</evidence>
<evidence type="ECO:0000259" key="17">
    <source>
        <dbReference type="Pfam" id="PF02727"/>
    </source>
</evidence>
<organism evidence="19 20">
    <name type="scientific">Amanita thiersii Skay4041</name>
    <dbReference type="NCBI Taxonomy" id="703135"/>
    <lineage>
        <taxon>Eukaryota</taxon>
        <taxon>Fungi</taxon>
        <taxon>Dikarya</taxon>
        <taxon>Basidiomycota</taxon>
        <taxon>Agaricomycotina</taxon>
        <taxon>Agaricomycetes</taxon>
        <taxon>Agaricomycetidae</taxon>
        <taxon>Agaricales</taxon>
        <taxon>Pluteineae</taxon>
        <taxon>Amanitaceae</taxon>
        <taxon>Amanita</taxon>
    </lineage>
</organism>
<feature type="compositionally biased region" description="Polar residues" evidence="15">
    <location>
        <begin position="14"/>
        <end position="23"/>
    </location>
</feature>
<dbReference type="InterPro" id="IPR015800">
    <property type="entry name" value="Cu_amine_oxidase_N2"/>
</dbReference>
<dbReference type="GO" id="GO:0048038">
    <property type="term" value="F:quinone binding"/>
    <property type="evidence" value="ECO:0007669"/>
    <property type="project" value="InterPro"/>
</dbReference>
<evidence type="ECO:0000256" key="11">
    <source>
        <dbReference type="ARBA" id="ARBA00048032"/>
    </source>
</evidence>
<evidence type="ECO:0000256" key="12">
    <source>
        <dbReference type="PIRSR" id="PIRSR600269-50"/>
    </source>
</evidence>
<dbReference type="PROSITE" id="PS01164">
    <property type="entry name" value="COPPER_AMINE_OXID_1"/>
    <property type="match status" value="1"/>
</dbReference>
<gene>
    <name evidence="19" type="ORF">AMATHDRAFT_67908</name>
</gene>
<name>A0A2A9NDH9_9AGAR</name>
<keyword evidence="9 14" id="KW-0186">Copper</keyword>
<evidence type="ECO:0000256" key="6">
    <source>
        <dbReference type="ARBA" id="ARBA00022723"/>
    </source>
</evidence>
<evidence type="ECO:0000256" key="14">
    <source>
        <dbReference type="RuleBase" id="RU000672"/>
    </source>
</evidence>
<sequence>MSSQPTPPVPGTATAIQLSSSAPPTKFHHPLDPLTTDEISAISSTILKSMVGKHGTDGFAVKFVTCMLQPPPKRAVLAHLGIPLAPGAKPEPPTPIARRADVDFFDVLRGLAYNAVLELDKGTWSIQKLTLLPEGVQPQITVEELIECEDIVRNDKTVQKLAAEVGVLPHQICCDGWSIGYDARFPQAQRIQQAFVFARLTEHDNLYAHPLDFIPILDSNNKKVLHIEFAPHYTKNPNGDSILSAPNTKPPKLGTLEEALTASGRQRIPPPRTPYEFLPDLIDKTEKGGYEPRTGLKPLNISQPEGVSFKLDGHVLEWQGWKMHVAYSHREGIALSTITYTDQGELRPLFYRLSLAEMVVPYGAPEHPHPRKFAFDSGEYGMGTMANELSLGCDCLGSIQYLPGSYISNSGQPVIIKNVICIHEEDAGVLWKHTDYRVGGRSHTVRRRRLVVSMVCTLANYEYIWNYFFYQDGSIEFEIRLTGILQVYIGKDGETNPHGITVAPNIMAHYHQHLFSLRIDPMIDGLSNSVIESDVIPEDAPTGSDANYAGNGFTTRDTVLQTECERKWEYATDRRWRIVNRGRRHYSSGKEGGYVVVMKAGAVPMMAREDGWVGRRAAFARSAVWVCRDVEGDSAGEEKGTVRMWPAGKYVPQTREEPEESVGRWVKGGKGVDGEDILMFVTIGTTHIPRPEDWPVMPVENLSVFLKPTSFFTKNPSMDVPGVVANDGHSVLVDSAAGCGCN</sequence>
<evidence type="ECO:0000256" key="8">
    <source>
        <dbReference type="ARBA" id="ARBA00023002"/>
    </source>
</evidence>
<evidence type="ECO:0000256" key="5">
    <source>
        <dbReference type="ARBA" id="ARBA00011738"/>
    </source>
</evidence>
<feature type="compositionally biased region" description="Pro residues" evidence="15">
    <location>
        <begin position="1"/>
        <end position="10"/>
    </location>
</feature>
<dbReference type="InterPro" id="IPR016182">
    <property type="entry name" value="Cu_amine_oxidase_N-reg"/>
</dbReference>
<feature type="modified residue" description="2',4',5'-topaquinone" evidence="13">
    <location>
        <position position="461"/>
    </location>
</feature>
<dbReference type="GO" id="GO:0009308">
    <property type="term" value="P:amine metabolic process"/>
    <property type="evidence" value="ECO:0007669"/>
    <property type="project" value="UniProtKB-UniRule"/>
</dbReference>